<keyword evidence="2" id="KW-1185">Reference proteome</keyword>
<dbReference type="KEGG" id="acis:CBP35_19420"/>
<evidence type="ECO:0000313" key="2">
    <source>
        <dbReference type="Proteomes" id="UP000194440"/>
    </source>
</evidence>
<evidence type="ECO:0000313" key="1">
    <source>
        <dbReference type="EMBL" id="ART61149.1"/>
    </source>
</evidence>
<accession>A0A240UJE7</accession>
<dbReference type="RefSeq" id="WP_086928922.1">
    <property type="nucleotide sequence ID" value="NZ_CP021363.1"/>
</dbReference>
<geneLocation type="plasmid" evidence="1 2">
    <name>pACP4.1</name>
</geneLocation>
<reference evidence="1" key="1">
    <citation type="submission" date="2017-05" db="EMBL/GenBank/DDBJ databases">
        <title>Polyphasic characterization of four soil-derived phenanthrene-degrading Acidovorax strains and proposal of Acidovorax phenanthrenivorans sp. nov.</title>
        <authorList>
            <person name="Singleton D."/>
            <person name="Lee J."/>
            <person name="Dickey A.N."/>
            <person name="Stroud A."/>
            <person name="Scholl E.H."/>
            <person name="Wright F.A."/>
            <person name="Aitken M.D."/>
        </authorList>
    </citation>
    <scope>NUCLEOTIDE SEQUENCE</scope>
    <source>
        <strain evidence="1">P4</strain>
        <plasmid evidence="1">pACP4.1</plasmid>
    </source>
</reference>
<name>A0A240UJE7_9BURK</name>
<dbReference type="KEGG" id="acip:CBP36_19470"/>
<proteinExistence type="predicted"/>
<dbReference type="AlphaFoldDB" id="A0A240UJE7"/>
<protein>
    <submittedName>
        <fullName evidence="1">Uncharacterized protein</fullName>
    </submittedName>
</protein>
<gene>
    <name evidence="1" type="ORF">CBP36_19470</name>
</gene>
<sequence>MPQTIDAIMTLQPESSGGPDAVSSTLYIVPACTDMSGQCRIVGFRGITSSARDCYETNPGLWVEAGLMNSRGELVCLSDEFAEFRQELLDSQPLMASLQFSMRSGAARTPVPALGPLP</sequence>
<organism evidence="1 2">
    <name type="scientific">Acidovorax carolinensis</name>
    <dbReference type="NCBI Taxonomy" id="553814"/>
    <lineage>
        <taxon>Bacteria</taxon>
        <taxon>Pseudomonadati</taxon>
        <taxon>Pseudomonadota</taxon>
        <taxon>Betaproteobacteria</taxon>
        <taxon>Burkholderiales</taxon>
        <taxon>Comamonadaceae</taxon>
        <taxon>Acidovorax</taxon>
    </lineage>
</organism>
<dbReference type="OrthoDB" id="8856756at2"/>
<dbReference type="EMBL" id="CP021367">
    <property type="protein sequence ID" value="ART61149.1"/>
    <property type="molecule type" value="Genomic_DNA"/>
</dbReference>
<keyword evidence="1" id="KW-0614">Plasmid</keyword>
<dbReference type="Proteomes" id="UP000194440">
    <property type="component" value="Plasmid pACP4.1"/>
</dbReference>